<evidence type="ECO:0000259" key="1">
    <source>
        <dbReference type="Pfam" id="PF13524"/>
    </source>
</evidence>
<keyword evidence="3" id="KW-1185">Reference proteome</keyword>
<feature type="domain" description="Spore protein YkvP/CgeB glycosyl transferase-like" evidence="1">
    <location>
        <begin position="180"/>
        <end position="323"/>
    </location>
</feature>
<name>A0A3M9N5P0_9BACT</name>
<proteinExistence type="predicted"/>
<dbReference type="Proteomes" id="UP000271010">
    <property type="component" value="Unassembled WGS sequence"/>
</dbReference>
<comment type="caution">
    <text evidence="2">The sequence shown here is derived from an EMBL/GenBank/DDBJ whole genome shotgun (WGS) entry which is preliminary data.</text>
</comment>
<reference evidence="2 3" key="1">
    <citation type="submission" date="2018-11" db="EMBL/GenBank/DDBJ databases">
        <title>Rufibacter latericius sp. nov., isolated from water in Baiyang Lake.</title>
        <authorList>
            <person name="Yang Y."/>
        </authorList>
    </citation>
    <scope>NUCLEOTIDE SEQUENCE [LARGE SCALE GENOMIC DNA]</scope>
    <source>
        <strain evidence="2 3">MCC P1</strain>
    </source>
</reference>
<dbReference type="AlphaFoldDB" id="A0A3M9N5P0"/>
<dbReference type="SUPFAM" id="SSF53756">
    <property type="entry name" value="UDP-Glycosyltransferase/glycogen phosphorylase"/>
    <property type="match status" value="1"/>
</dbReference>
<dbReference type="RefSeq" id="WP_123131303.1">
    <property type="nucleotide sequence ID" value="NZ_RJJE01000001.1"/>
</dbReference>
<gene>
    <name evidence="2" type="ORF">EFA69_01455</name>
</gene>
<dbReference type="InterPro" id="IPR055259">
    <property type="entry name" value="YkvP/CgeB_Glyco_trans-like"/>
</dbReference>
<protein>
    <recommendedName>
        <fullName evidence="1">Spore protein YkvP/CgeB glycosyl transferase-like domain-containing protein</fullName>
    </recommendedName>
</protein>
<accession>A0A3M9N5P0</accession>
<evidence type="ECO:0000313" key="2">
    <source>
        <dbReference type="EMBL" id="RNI33114.1"/>
    </source>
</evidence>
<dbReference type="Pfam" id="PF13524">
    <property type="entry name" value="Glyco_trans_1_2"/>
    <property type="match status" value="1"/>
</dbReference>
<sequence length="326" mass="37981">MKILLSIPEHTKTIPMGRFVEKALQQLGHEVYVFNYERDNQVERLREKISYKSFLAYKNNQVLALVNTVKPDLFFTIYGNNHDAGTIEKIKQKGILTACWWLNDPFDLAYKHIPAHLYDYFFSNSRGTQAVYKHYQVKNAYYLPVGIDPSVHQPQPGVKKEYDIVFAGDWHPIREKVITELSQHFSITMAGPWKRKIAKDSPLRSSFVNQRFFTPAAMAELFNKAHIVFNLHTWYGRWPYGVNPRLFEASGCGAFQISDNKEEIKDLYLPGKEIILYDRVEEIPELFTYYLKHPAEGEAIAAQALKRTLQSHTYVHRMQEMLDIIS</sequence>
<organism evidence="2 3">
    <name type="scientific">Rufibacter immobilis</name>
    <dbReference type="NCBI Taxonomy" id="1348778"/>
    <lineage>
        <taxon>Bacteria</taxon>
        <taxon>Pseudomonadati</taxon>
        <taxon>Bacteroidota</taxon>
        <taxon>Cytophagia</taxon>
        <taxon>Cytophagales</taxon>
        <taxon>Hymenobacteraceae</taxon>
        <taxon>Rufibacter</taxon>
    </lineage>
</organism>
<dbReference type="EMBL" id="RJJE01000001">
    <property type="protein sequence ID" value="RNI33114.1"/>
    <property type="molecule type" value="Genomic_DNA"/>
</dbReference>
<dbReference type="OrthoDB" id="7872161at2"/>
<evidence type="ECO:0000313" key="3">
    <source>
        <dbReference type="Proteomes" id="UP000271010"/>
    </source>
</evidence>